<dbReference type="NCBIfam" id="TIGR04325">
    <property type="entry name" value="MTase_LIC12133"/>
    <property type="match status" value="1"/>
</dbReference>
<dbReference type="InterPro" id="IPR027612">
    <property type="entry name" value="Put_MTase_LIC12133"/>
</dbReference>
<dbReference type="EMBL" id="UINC01043289">
    <property type="protein sequence ID" value="SVB47114.1"/>
    <property type="molecule type" value="Genomic_DNA"/>
</dbReference>
<evidence type="ECO:0000313" key="1">
    <source>
        <dbReference type="EMBL" id="SVB47114.1"/>
    </source>
</evidence>
<name>A0A382EAK6_9ZZZZ</name>
<organism evidence="1">
    <name type="scientific">marine metagenome</name>
    <dbReference type="NCBI Taxonomy" id="408172"/>
    <lineage>
        <taxon>unclassified sequences</taxon>
        <taxon>metagenomes</taxon>
        <taxon>ecological metagenomes</taxon>
    </lineage>
</organism>
<proteinExistence type="predicted"/>
<protein>
    <recommendedName>
        <fullName evidence="2">Methyltransferase, TIGR04325 family</fullName>
    </recommendedName>
</protein>
<gene>
    <name evidence="1" type="ORF">METZ01_LOCUS199968</name>
</gene>
<dbReference type="AlphaFoldDB" id="A0A382EAK6"/>
<reference evidence="1" key="1">
    <citation type="submission" date="2018-05" db="EMBL/GenBank/DDBJ databases">
        <authorList>
            <person name="Lanie J.A."/>
            <person name="Ng W.-L."/>
            <person name="Kazmierczak K.M."/>
            <person name="Andrzejewski T.M."/>
            <person name="Davidsen T.M."/>
            <person name="Wayne K.J."/>
            <person name="Tettelin H."/>
            <person name="Glass J.I."/>
            <person name="Rusch D."/>
            <person name="Podicherti R."/>
            <person name="Tsui H.-C.T."/>
            <person name="Winkler M.E."/>
        </authorList>
    </citation>
    <scope>NUCLEOTIDE SEQUENCE</scope>
</reference>
<accession>A0A382EAK6</accession>
<sequence>MDFGGSLGSSYFENRLFLNYLPNFSWNVVEQAHFVVAGKKHIQDEYLRFYETIDGCVQDIKPNAILLSSVLQYLRDPGKIIDTLIKIGSDVILIDRTIVNSNSVNNIYIQHVSSTIYSASYPCYSLSESWLLNRIGNTYDMVADFTSLDFPALRNINSEFKGYIFKKMA</sequence>
<evidence type="ECO:0008006" key="2">
    <source>
        <dbReference type="Google" id="ProtNLM"/>
    </source>
</evidence>